<proteinExistence type="predicted"/>
<dbReference type="GO" id="GO:0035332">
    <property type="term" value="P:positive regulation of hippo signaling"/>
    <property type="evidence" value="ECO:0007669"/>
    <property type="project" value="TreeGrafter"/>
</dbReference>
<evidence type="ECO:0000256" key="2">
    <source>
        <dbReference type="SAM" id="Coils"/>
    </source>
</evidence>
<keyword evidence="1 2" id="KW-0175">Coiled coil</keyword>
<name>A0A8D8CDG1_CULPI</name>
<dbReference type="GO" id="GO:0005886">
    <property type="term" value="C:plasma membrane"/>
    <property type="evidence" value="ECO:0007669"/>
    <property type="project" value="TreeGrafter"/>
</dbReference>
<dbReference type="PANTHER" id="PTHR13103:SF2">
    <property type="entry name" value="IQCJ-SCHIP1 READTHROUGH TRANSCRIPT PROTEIN-RELATED"/>
    <property type="match status" value="1"/>
</dbReference>
<feature type="domain" description="Schwannomin interacting protein 1 C-terminal" evidence="3">
    <location>
        <begin position="101"/>
        <end position="186"/>
    </location>
</feature>
<dbReference type="EMBL" id="HBUE01112789">
    <property type="protein sequence ID" value="CAG6489505.1"/>
    <property type="molecule type" value="Transcribed_RNA"/>
</dbReference>
<protein>
    <submittedName>
        <fullName evidence="4">Schwannomin-interacting protein 1</fullName>
    </submittedName>
</protein>
<evidence type="ECO:0000259" key="3">
    <source>
        <dbReference type="Pfam" id="PF10148"/>
    </source>
</evidence>
<dbReference type="AlphaFoldDB" id="A0A8D8CDG1"/>
<accession>A0A8D8CDG1</accession>
<dbReference type="InterPro" id="IPR039045">
    <property type="entry name" value="SCHIP_1"/>
</dbReference>
<dbReference type="Pfam" id="PF10148">
    <property type="entry name" value="SCHIP-1_C"/>
    <property type="match status" value="1"/>
</dbReference>
<dbReference type="InterPro" id="IPR015649">
    <property type="entry name" value="SCHIP_1_C"/>
</dbReference>
<sequence>MECVQKKYEPTAVLHKGSDNSSVVERDFHSPDSYEHEDEEMIDIMDVWKANYALQESQLQSLQHMQFHVEYPSTSSSSSYADDNCNTVEYDDESGTPHPHHSVTEVIRTAVQKAGCQLQEDKRRVSRQFLTNLNIAQLQVIVNDLQRYIELLNDELVQLLMERDELQMSQDATLIDIEDLSLYFSEEMMQNKHPRN</sequence>
<feature type="coiled-coil region" evidence="2">
    <location>
        <begin position="135"/>
        <end position="169"/>
    </location>
</feature>
<evidence type="ECO:0000313" key="4">
    <source>
        <dbReference type="EMBL" id="CAG6489505.1"/>
    </source>
</evidence>
<dbReference type="PANTHER" id="PTHR13103">
    <property type="entry name" value="SCHWANNOMIN INTERACTING PROTEIN 1"/>
    <property type="match status" value="1"/>
</dbReference>
<organism evidence="4">
    <name type="scientific">Culex pipiens</name>
    <name type="common">House mosquito</name>
    <dbReference type="NCBI Taxonomy" id="7175"/>
    <lineage>
        <taxon>Eukaryota</taxon>
        <taxon>Metazoa</taxon>
        <taxon>Ecdysozoa</taxon>
        <taxon>Arthropoda</taxon>
        <taxon>Hexapoda</taxon>
        <taxon>Insecta</taxon>
        <taxon>Pterygota</taxon>
        <taxon>Neoptera</taxon>
        <taxon>Endopterygota</taxon>
        <taxon>Diptera</taxon>
        <taxon>Nematocera</taxon>
        <taxon>Culicoidea</taxon>
        <taxon>Culicidae</taxon>
        <taxon>Culicinae</taxon>
        <taxon>Culicini</taxon>
        <taxon>Culex</taxon>
        <taxon>Culex</taxon>
    </lineage>
</organism>
<reference evidence="4" key="1">
    <citation type="submission" date="2021-05" db="EMBL/GenBank/DDBJ databases">
        <authorList>
            <person name="Alioto T."/>
            <person name="Alioto T."/>
            <person name="Gomez Garrido J."/>
        </authorList>
    </citation>
    <scope>NUCLEOTIDE SEQUENCE</scope>
</reference>
<evidence type="ECO:0000256" key="1">
    <source>
        <dbReference type="ARBA" id="ARBA00023054"/>
    </source>
</evidence>
<dbReference type="GO" id="GO:0030054">
    <property type="term" value="C:cell junction"/>
    <property type="evidence" value="ECO:0007669"/>
    <property type="project" value="TreeGrafter"/>
</dbReference>